<organism evidence="2 3">
    <name type="scientific">Panaeolus cyanescens</name>
    <dbReference type="NCBI Taxonomy" id="181874"/>
    <lineage>
        <taxon>Eukaryota</taxon>
        <taxon>Fungi</taxon>
        <taxon>Dikarya</taxon>
        <taxon>Basidiomycota</taxon>
        <taxon>Agaricomycotina</taxon>
        <taxon>Agaricomycetes</taxon>
        <taxon>Agaricomycetidae</taxon>
        <taxon>Agaricales</taxon>
        <taxon>Agaricineae</taxon>
        <taxon>Galeropsidaceae</taxon>
        <taxon>Panaeolus</taxon>
    </lineage>
</organism>
<dbReference type="InParanoid" id="A0A409YFV2"/>
<evidence type="ECO:0000313" key="2">
    <source>
        <dbReference type="EMBL" id="PPR01890.1"/>
    </source>
</evidence>
<evidence type="ECO:0000256" key="1">
    <source>
        <dbReference type="SAM" id="MobiDB-lite"/>
    </source>
</evidence>
<accession>A0A409YFV2</accession>
<protein>
    <submittedName>
        <fullName evidence="2">Uncharacterized protein</fullName>
    </submittedName>
</protein>
<keyword evidence="3" id="KW-1185">Reference proteome</keyword>
<dbReference type="EMBL" id="NHTK01001207">
    <property type="protein sequence ID" value="PPR01890.1"/>
    <property type="molecule type" value="Genomic_DNA"/>
</dbReference>
<dbReference type="Proteomes" id="UP000284842">
    <property type="component" value="Unassembled WGS sequence"/>
</dbReference>
<evidence type="ECO:0000313" key="3">
    <source>
        <dbReference type="Proteomes" id="UP000284842"/>
    </source>
</evidence>
<proteinExistence type="predicted"/>
<reference evidence="2 3" key="1">
    <citation type="journal article" date="2018" name="Evol. Lett.">
        <title>Horizontal gene cluster transfer increased hallucinogenic mushroom diversity.</title>
        <authorList>
            <person name="Reynolds H.T."/>
            <person name="Vijayakumar V."/>
            <person name="Gluck-Thaler E."/>
            <person name="Korotkin H.B."/>
            <person name="Matheny P.B."/>
            <person name="Slot J.C."/>
        </authorList>
    </citation>
    <scope>NUCLEOTIDE SEQUENCE [LARGE SCALE GENOMIC DNA]</scope>
    <source>
        <strain evidence="2 3">2629</strain>
    </source>
</reference>
<feature type="region of interest" description="Disordered" evidence="1">
    <location>
        <begin position="1"/>
        <end position="21"/>
    </location>
</feature>
<sequence length="239" mass="27672">MNTPEVPGSSPFAFEKEGKMKDTEMGQKACNVLTERYENLDVSLQVVQADIQHSKSLKNPELDQLLLKQKTEITDDLKEVTNELEEYSPDYKEFRDEVHKGLDPNVILASREHMRQNFEALVQRFAKLKASQESQAERGKDSMLGMMRVRLRPRWSTEIGQIVSELSQFIETTDTGTQNYLLWKEGVHDQLTGLGKPKRWGSDQVVQFEDMLQQWLAVWTDLSSEIMLPDIKELRIPRM</sequence>
<comment type="caution">
    <text evidence="2">The sequence shown here is derived from an EMBL/GenBank/DDBJ whole genome shotgun (WGS) entry which is preliminary data.</text>
</comment>
<gene>
    <name evidence="2" type="ORF">CVT24_001359</name>
</gene>
<name>A0A409YFV2_9AGAR</name>
<dbReference type="AlphaFoldDB" id="A0A409YFV2"/>